<feature type="compositionally biased region" description="Basic and acidic residues" evidence="1">
    <location>
        <begin position="70"/>
        <end position="85"/>
    </location>
</feature>
<dbReference type="Proteomes" id="UP000195062">
    <property type="component" value="Unassembled WGS sequence"/>
</dbReference>
<reference evidence="2 3" key="1">
    <citation type="submission" date="2016-08" db="EMBL/GenBank/DDBJ databases">
        <title>Genome sequence of Clavibacter michiganensis subsp. michiganensis strain CASJ007.</title>
        <authorList>
            <person name="Thapa S.P."/>
            <person name="Coaker G."/>
        </authorList>
    </citation>
    <scope>NUCLEOTIDE SEQUENCE [LARGE SCALE GENOMIC DNA]</scope>
    <source>
        <strain evidence="2">CASJ007</strain>
    </source>
</reference>
<dbReference type="EMBL" id="MDHH01000009">
    <property type="protein sequence ID" value="OUD99920.1"/>
    <property type="molecule type" value="Genomic_DNA"/>
</dbReference>
<evidence type="ECO:0000256" key="1">
    <source>
        <dbReference type="SAM" id="MobiDB-lite"/>
    </source>
</evidence>
<protein>
    <submittedName>
        <fullName evidence="2">Uncharacterized protein</fullName>
    </submittedName>
</protein>
<evidence type="ECO:0000313" key="3">
    <source>
        <dbReference type="Proteomes" id="UP000195062"/>
    </source>
</evidence>
<proteinExistence type="predicted"/>
<comment type="caution">
    <text evidence="2">The sequence shown here is derived from an EMBL/GenBank/DDBJ whole genome shotgun (WGS) entry which is preliminary data.</text>
</comment>
<evidence type="ECO:0000313" key="2">
    <source>
        <dbReference type="EMBL" id="OUD99920.1"/>
    </source>
</evidence>
<feature type="region of interest" description="Disordered" evidence="1">
    <location>
        <begin position="1"/>
        <end position="50"/>
    </location>
</feature>
<feature type="compositionally biased region" description="Basic and acidic residues" evidence="1">
    <location>
        <begin position="114"/>
        <end position="123"/>
    </location>
</feature>
<sequence>MDRDVDVVAGDAVQRAADHGVTEPQLDTRTTPTEVAEDERQPDPVDDAALGWELRDGREARSDLLAVQGERVDGGERRMQARSSRDGASPGMVSSPDIQSRPSTLARRSIHVPSDSDRRSGRA</sequence>
<organism evidence="2 3">
    <name type="scientific">Clavibacter michiganensis subsp. michiganensis</name>
    <dbReference type="NCBI Taxonomy" id="33013"/>
    <lineage>
        <taxon>Bacteria</taxon>
        <taxon>Bacillati</taxon>
        <taxon>Actinomycetota</taxon>
        <taxon>Actinomycetes</taxon>
        <taxon>Micrococcales</taxon>
        <taxon>Microbacteriaceae</taxon>
        <taxon>Clavibacter</taxon>
    </lineage>
</organism>
<keyword evidence="3" id="KW-1185">Reference proteome</keyword>
<gene>
    <name evidence="2" type="ORF">CMMCAS07_19270</name>
</gene>
<name>A0A251XCW6_CLAMM</name>
<dbReference type="AlphaFoldDB" id="A0A251XCW6"/>
<feature type="region of interest" description="Disordered" evidence="1">
    <location>
        <begin position="63"/>
        <end position="123"/>
    </location>
</feature>
<accession>A0A251XCW6</accession>